<proteinExistence type="predicted"/>
<dbReference type="RefSeq" id="WP_014778468.1">
    <property type="nucleotide sequence ID" value="NC_018012.1"/>
</dbReference>
<keyword evidence="1" id="KW-1133">Transmembrane helix</keyword>
<dbReference type="KEGG" id="tvi:Thivi_2057"/>
<dbReference type="OrthoDB" id="9809330at2"/>
<evidence type="ECO:0000256" key="1">
    <source>
        <dbReference type="SAM" id="Phobius"/>
    </source>
</evidence>
<keyword evidence="1" id="KW-0812">Transmembrane</keyword>
<evidence type="ECO:0000313" key="3">
    <source>
        <dbReference type="Proteomes" id="UP000006062"/>
    </source>
</evidence>
<feature type="transmembrane region" description="Helical" evidence="1">
    <location>
        <begin position="369"/>
        <end position="392"/>
    </location>
</feature>
<dbReference type="STRING" id="765911.Thivi_2057"/>
<name>I3YAJ5_THIV6</name>
<feature type="transmembrane region" description="Helical" evidence="1">
    <location>
        <begin position="283"/>
        <end position="305"/>
    </location>
</feature>
<keyword evidence="1" id="KW-0472">Membrane</keyword>
<dbReference type="EMBL" id="CP003154">
    <property type="protein sequence ID" value="AFL74013.1"/>
    <property type="molecule type" value="Genomic_DNA"/>
</dbReference>
<protein>
    <submittedName>
        <fullName evidence="2">Pheromone shutdown-related protein TraB</fullName>
    </submittedName>
</protein>
<dbReference type="CDD" id="cd14726">
    <property type="entry name" value="TraB_PrgY-like"/>
    <property type="match status" value="1"/>
</dbReference>
<dbReference type="PANTHER" id="PTHR21530">
    <property type="entry name" value="PHEROMONE SHUTDOWN PROTEIN"/>
    <property type="match status" value="1"/>
</dbReference>
<dbReference type="InterPro" id="IPR046345">
    <property type="entry name" value="TraB_PrgY-like"/>
</dbReference>
<dbReference type="eggNOG" id="COG1916">
    <property type="taxonomic scope" value="Bacteria"/>
</dbReference>
<dbReference type="AlphaFoldDB" id="I3YAJ5"/>
<evidence type="ECO:0000313" key="2">
    <source>
        <dbReference type="EMBL" id="AFL74013.1"/>
    </source>
</evidence>
<reference evidence="2 3" key="1">
    <citation type="submission" date="2012-06" db="EMBL/GenBank/DDBJ databases">
        <title>Complete sequence of Thiocystis violascens DSM 198.</title>
        <authorList>
            <consortium name="US DOE Joint Genome Institute"/>
            <person name="Lucas S."/>
            <person name="Han J."/>
            <person name="Lapidus A."/>
            <person name="Cheng J.-F."/>
            <person name="Goodwin L."/>
            <person name="Pitluck S."/>
            <person name="Peters L."/>
            <person name="Ovchinnikova G."/>
            <person name="Teshima H."/>
            <person name="Detter J.C."/>
            <person name="Han C."/>
            <person name="Tapia R."/>
            <person name="Land M."/>
            <person name="Hauser L."/>
            <person name="Kyrpides N."/>
            <person name="Ivanova N."/>
            <person name="Pagani I."/>
            <person name="Vogl K."/>
            <person name="Liu Z."/>
            <person name="Frigaard N.-U."/>
            <person name="Bryant D."/>
            <person name="Woyke T."/>
        </authorList>
    </citation>
    <scope>NUCLEOTIDE SEQUENCE [LARGE SCALE GENOMIC DNA]</scope>
    <source>
        <strain evidence="3">ATCC 17096 / DSM 198 / 6111</strain>
    </source>
</reference>
<feature type="transmembrane region" description="Helical" evidence="1">
    <location>
        <begin position="258"/>
        <end position="276"/>
    </location>
</feature>
<dbReference type="NCBIfam" id="TIGR00261">
    <property type="entry name" value="traB"/>
    <property type="match status" value="1"/>
</dbReference>
<dbReference type="InterPro" id="IPR005230">
    <property type="entry name" value="TraB_bac"/>
</dbReference>
<feature type="transmembrane region" description="Helical" evidence="1">
    <location>
        <begin position="311"/>
        <end position="340"/>
    </location>
</feature>
<sequence length="400" mass="43989">MIESPEPCREIVLDRVQATLLGTAHVSRASAEQVERMLQTGDYDAVAVELCRSRFNALMDPRSLAQMDLFSVIRQNRVYMVVASLALSAYQQRLADQFGIEPGAEQRMAIRLAKERALPILLIDREIGMTLKRISANLGWWKRSSLFAGLLGAMLNSNEVTEEEVERLKEGDVLETTFAEFATDRKDLFVPLIEERDRYMAAKLRLDVAQLDVRRVLVVVGAGHLKGIADALEQDRAEPGPILAELERIPPPSRWPKVAAWAVLVFILGGFAWGFAMNPDLGWELVITWTLITGGLSALGTLIAAGHPLTILSAFLAAPLTTLNPAIGAGMVTGAVELYLRKPSVGDFGRLRADVAKWTGWWRNRVSRILVVFLLSNLGAAAGTYVAGFRIAEKLLLSSS</sequence>
<accession>I3YAJ5</accession>
<dbReference type="Pfam" id="PF01963">
    <property type="entry name" value="TraB_PrgY_gumN"/>
    <property type="match status" value="1"/>
</dbReference>
<gene>
    <name evidence="2" type="ordered locus">Thivi_2057</name>
</gene>
<dbReference type="Proteomes" id="UP000006062">
    <property type="component" value="Chromosome"/>
</dbReference>
<dbReference type="HOGENOM" id="CLU_032780_1_0_6"/>
<dbReference type="InterPro" id="IPR002816">
    <property type="entry name" value="TraB/PrgY/GumN_fam"/>
</dbReference>
<keyword evidence="3" id="KW-1185">Reference proteome</keyword>
<dbReference type="PANTHER" id="PTHR21530:SF7">
    <property type="entry name" value="TRAB DOMAIN-CONTAINING PROTEIN"/>
    <property type="match status" value="1"/>
</dbReference>
<organism evidence="2 3">
    <name type="scientific">Thiocystis violascens (strain ATCC 17096 / DSM 198 / 6111)</name>
    <name type="common">Chromatium violascens</name>
    <dbReference type="NCBI Taxonomy" id="765911"/>
    <lineage>
        <taxon>Bacteria</taxon>
        <taxon>Pseudomonadati</taxon>
        <taxon>Pseudomonadota</taxon>
        <taxon>Gammaproteobacteria</taxon>
        <taxon>Chromatiales</taxon>
        <taxon>Chromatiaceae</taxon>
        <taxon>Thiocystis</taxon>
    </lineage>
</organism>